<evidence type="ECO:0000256" key="2">
    <source>
        <dbReference type="SAM" id="SignalP"/>
    </source>
</evidence>
<feature type="region of interest" description="Disordered" evidence="1">
    <location>
        <begin position="144"/>
        <end position="175"/>
    </location>
</feature>
<dbReference type="OrthoDB" id="5215637at2759"/>
<gene>
    <name evidence="3" type="ORF">P170DRAFT_387047</name>
</gene>
<proteinExistence type="predicted"/>
<accession>A0A2I2G6N9</accession>
<feature type="compositionally biased region" description="Low complexity" evidence="1">
    <location>
        <begin position="144"/>
        <end position="157"/>
    </location>
</feature>
<dbReference type="AlphaFoldDB" id="A0A2I2G6N9"/>
<reference evidence="3 4" key="1">
    <citation type="submission" date="2016-12" db="EMBL/GenBank/DDBJ databases">
        <title>The genomes of Aspergillus section Nigri reveals drivers in fungal speciation.</title>
        <authorList>
            <consortium name="DOE Joint Genome Institute"/>
            <person name="Vesth T.C."/>
            <person name="Nybo J."/>
            <person name="Theobald S."/>
            <person name="Brandl J."/>
            <person name="Frisvad J.C."/>
            <person name="Nielsen K.F."/>
            <person name="Lyhne E.K."/>
            <person name="Kogle M.E."/>
            <person name="Kuo A."/>
            <person name="Riley R."/>
            <person name="Clum A."/>
            <person name="Nolan M."/>
            <person name="Lipzen A."/>
            <person name="Salamov A."/>
            <person name="Henrissat B."/>
            <person name="Wiebenga A."/>
            <person name="De Vries R.P."/>
            <person name="Grigoriev I.V."/>
            <person name="Mortensen U.H."/>
            <person name="Andersen M.R."/>
            <person name="Baker S.E."/>
        </authorList>
    </citation>
    <scope>NUCLEOTIDE SEQUENCE [LARGE SCALE GENOMIC DNA]</scope>
    <source>
        <strain evidence="3 4">IBT 23096</strain>
    </source>
</reference>
<organism evidence="3 4">
    <name type="scientific">Aspergillus steynii IBT 23096</name>
    <dbReference type="NCBI Taxonomy" id="1392250"/>
    <lineage>
        <taxon>Eukaryota</taxon>
        <taxon>Fungi</taxon>
        <taxon>Dikarya</taxon>
        <taxon>Ascomycota</taxon>
        <taxon>Pezizomycotina</taxon>
        <taxon>Eurotiomycetes</taxon>
        <taxon>Eurotiomycetidae</taxon>
        <taxon>Eurotiales</taxon>
        <taxon>Aspergillaceae</taxon>
        <taxon>Aspergillus</taxon>
        <taxon>Aspergillus subgen. Circumdati</taxon>
    </lineage>
</organism>
<dbReference type="GeneID" id="36553493"/>
<evidence type="ECO:0000313" key="3">
    <source>
        <dbReference type="EMBL" id="PLB48533.1"/>
    </source>
</evidence>
<dbReference type="Proteomes" id="UP000234275">
    <property type="component" value="Unassembled WGS sequence"/>
</dbReference>
<evidence type="ECO:0000256" key="1">
    <source>
        <dbReference type="SAM" id="MobiDB-lite"/>
    </source>
</evidence>
<comment type="caution">
    <text evidence="3">The sequence shown here is derived from an EMBL/GenBank/DDBJ whole genome shotgun (WGS) entry which is preliminary data.</text>
</comment>
<feature type="compositionally biased region" description="Polar residues" evidence="1">
    <location>
        <begin position="158"/>
        <end position="173"/>
    </location>
</feature>
<sequence length="217" mass="23460">MLIHSTLALWIPFFATSLAETCYWPNGDPAPSNYVRCPDQKLCCATGEACLSNRLCYGAKYNIAYRGACVDKSWPEAYCPRACYDEIPDGWANLYACPNNTNQVFTCGRPGWAADVCKVNLGKYVWVEAQVSVARVSQPISTSTSTSTSMLVSSTMSRAESTSTGDPRSTPTAAASDGSIVGAWGAVAACLRGDRGLLCGYEKAFFRWSGVYRGCRT</sequence>
<evidence type="ECO:0000313" key="4">
    <source>
        <dbReference type="Proteomes" id="UP000234275"/>
    </source>
</evidence>
<dbReference type="RefSeq" id="XP_024703835.1">
    <property type="nucleotide sequence ID" value="XM_024845794.1"/>
</dbReference>
<dbReference type="VEuPathDB" id="FungiDB:P170DRAFT_387047"/>
<keyword evidence="2" id="KW-0732">Signal</keyword>
<dbReference type="STRING" id="1392250.A0A2I2G6N9"/>
<keyword evidence="4" id="KW-1185">Reference proteome</keyword>
<feature type="signal peptide" evidence="2">
    <location>
        <begin position="1"/>
        <end position="19"/>
    </location>
</feature>
<protein>
    <submittedName>
        <fullName evidence="3">Uncharacterized protein</fullName>
    </submittedName>
</protein>
<dbReference type="EMBL" id="MSFO01000005">
    <property type="protein sequence ID" value="PLB48533.1"/>
    <property type="molecule type" value="Genomic_DNA"/>
</dbReference>
<feature type="chain" id="PRO_5014118444" evidence="2">
    <location>
        <begin position="20"/>
        <end position="217"/>
    </location>
</feature>
<name>A0A2I2G6N9_9EURO</name>